<dbReference type="GeneID" id="8293949"/>
<evidence type="ECO:0000313" key="3">
    <source>
        <dbReference type="EMBL" id="CAR25227.1"/>
    </source>
</evidence>
<dbReference type="PANTHER" id="PTHR12192:SF2">
    <property type="entry name" value="GLUTATHIONE-SPECIFIC GAMMA-GLUTAMYLCYCLOTRANSFERASE 2"/>
    <property type="match status" value="1"/>
</dbReference>
<gene>
    <name evidence="3" type="ordered locus">KLTH0G14542g</name>
</gene>
<proteinExistence type="predicted"/>
<evidence type="ECO:0000256" key="2">
    <source>
        <dbReference type="ARBA" id="ARBA00023239"/>
    </source>
</evidence>
<name>C5DN66_LACTC</name>
<accession>C5DN66</accession>
<sequence>MTQDDGVWVLGYGSLIYKPPPHYQYRVPSVIYGYKRRFWQSSADHRGTPEKPGRVATLIPFKDIHERPEFLKDSMRYRQREFSKPEDLRTLAVAYYIPPENAQQALGFLDVREQDGYTVQRVEAHLETASINEPELQKALELLPKHPRTGKRVLKTLVYIGIVDNDSFVGPEDIKVTANVIRFSAGLSGHNQEYLLKLYSALSELSNSLEEPLHELEDSYLDELVRNVTEVNKKY</sequence>
<dbReference type="RefSeq" id="XP_002555664.1">
    <property type="nucleotide sequence ID" value="XM_002555618.1"/>
</dbReference>
<dbReference type="EC" id="4.3.2.7" evidence="1"/>
<dbReference type="GO" id="GO:0006751">
    <property type="term" value="P:glutathione catabolic process"/>
    <property type="evidence" value="ECO:0007669"/>
    <property type="project" value="InterPro"/>
</dbReference>
<dbReference type="HOGENOM" id="CLU_070703_0_0_1"/>
<dbReference type="EMBL" id="CU928171">
    <property type="protein sequence ID" value="CAR25227.1"/>
    <property type="molecule type" value="Genomic_DNA"/>
</dbReference>
<organism evidence="3 4">
    <name type="scientific">Lachancea thermotolerans (strain ATCC 56472 / CBS 6340 / NRRL Y-8284)</name>
    <name type="common">Yeast</name>
    <name type="synonym">Kluyveromyces thermotolerans</name>
    <dbReference type="NCBI Taxonomy" id="559295"/>
    <lineage>
        <taxon>Eukaryota</taxon>
        <taxon>Fungi</taxon>
        <taxon>Dikarya</taxon>
        <taxon>Ascomycota</taxon>
        <taxon>Saccharomycotina</taxon>
        <taxon>Saccharomycetes</taxon>
        <taxon>Saccharomycetales</taxon>
        <taxon>Saccharomycetaceae</taxon>
        <taxon>Lachancea</taxon>
    </lineage>
</organism>
<dbReference type="FunCoup" id="C5DN66">
    <property type="interactions" value="352"/>
</dbReference>
<dbReference type="GO" id="GO:0061928">
    <property type="term" value="F:glutathione specific gamma-glutamylcyclotransferase activity"/>
    <property type="evidence" value="ECO:0007669"/>
    <property type="project" value="UniProtKB-EC"/>
</dbReference>
<dbReference type="OMA" id="WIFGYGE"/>
<dbReference type="OrthoDB" id="1933483at2759"/>
<dbReference type="InterPro" id="IPR006840">
    <property type="entry name" value="ChaC"/>
</dbReference>
<evidence type="ECO:0000256" key="1">
    <source>
        <dbReference type="ARBA" id="ARBA00012344"/>
    </source>
</evidence>
<dbReference type="InParanoid" id="C5DN66"/>
<protein>
    <recommendedName>
        <fullName evidence="1">glutathione-specific gamma-glutamylcyclotransferase</fullName>
        <ecNumber evidence="1">4.3.2.7</ecNumber>
    </recommendedName>
</protein>
<evidence type="ECO:0000313" key="4">
    <source>
        <dbReference type="Proteomes" id="UP000002036"/>
    </source>
</evidence>
<dbReference type="PANTHER" id="PTHR12192">
    <property type="entry name" value="CATION TRANSPORT PROTEIN CHAC-RELATED"/>
    <property type="match status" value="1"/>
</dbReference>
<dbReference type="AlphaFoldDB" id="C5DN66"/>
<dbReference type="Proteomes" id="UP000002036">
    <property type="component" value="Chromosome G"/>
</dbReference>
<dbReference type="Pfam" id="PF04752">
    <property type="entry name" value="ChaC"/>
    <property type="match status" value="1"/>
</dbReference>
<keyword evidence="2" id="KW-0456">Lyase</keyword>
<keyword evidence="4" id="KW-1185">Reference proteome</keyword>
<dbReference type="STRING" id="559295.C5DN66"/>
<reference evidence="3 4" key="1">
    <citation type="journal article" date="2009" name="Genome Res.">
        <title>Comparative genomics of protoploid Saccharomycetaceae.</title>
        <authorList>
            <consortium name="The Genolevures Consortium"/>
            <person name="Souciet J.-L."/>
            <person name="Dujon B."/>
            <person name="Gaillardin C."/>
            <person name="Johnston M."/>
            <person name="Baret P.V."/>
            <person name="Cliften P."/>
            <person name="Sherman D.J."/>
            <person name="Weissenbach J."/>
            <person name="Westhof E."/>
            <person name="Wincker P."/>
            <person name="Jubin C."/>
            <person name="Poulain J."/>
            <person name="Barbe V."/>
            <person name="Segurens B."/>
            <person name="Artiguenave F."/>
            <person name="Anthouard V."/>
            <person name="Vacherie B."/>
            <person name="Val M.-E."/>
            <person name="Fulton R.S."/>
            <person name="Minx P."/>
            <person name="Wilson R."/>
            <person name="Durrens P."/>
            <person name="Jean G."/>
            <person name="Marck C."/>
            <person name="Martin T."/>
            <person name="Nikolski M."/>
            <person name="Rolland T."/>
            <person name="Seret M.-L."/>
            <person name="Casaregola S."/>
            <person name="Despons L."/>
            <person name="Fairhead C."/>
            <person name="Fischer G."/>
            <person name="Lafontaine I."/>
            <person name="Leh V."/>
            <person name="Lemaire M."/>
            <person name="de Montigny J."/>
            <person name="Neuveglise C."/>
            <person name="Thierry A."/>
            <person name="Blanc-Lenfle I."/>
            <person name="Bleykasten C."/>
            <person name="Diffels J."/>
            <person name="Fritsch E."/>
            <person name="Frangeul L."/>
            <person name="Goeffon A."/>
            <person name="Jauniaux N."/>
            <person name="Kachouri-Lafond R."/>
            <person name="Payen C."/>
            <person name="Potier S."/>
            <person name="Pribylova L."/>
            <person name="Ozanne C."/>
            <person name="Richard G.-F."/>
            <person name="Sacerdot C."/>
            <person name="Straub M.-L."/>
            <person name="Talla E."/>
        </authorList>
    </citation>
    <scope>NUCLEOTIDE SEQUENCE [LARGE SCALE GENOMIC DNA]</scope>
    <source>
        <strain evidence="4">ATCC 56472 / CBS 6340 / NRRL Y-8284</strain>
    </source>
</reference>
<dbReference type="KEGG" id="lth:KLTH0G14542g"/>
<dbReference type="GO" id="GO:0005737">
    <property type="term" value="C:cytoplasm"/>
    <property type="evidence" value="ECO:0007669"/>
    <property type="project" value="TreeGrafter"/>
</dbReference>
<dbReference type="eggNOG" id="KOG3182">
    <property type="taxonomic scope" value="Eukaryota"/>
</dbReference>